<keyword evidence="5" id="KW-0812">Transmembrane</keyword>
<comment type="subcellular location">
    <subcellularLocation>
        <location evidence="1">Cell membrane</location>
    </subcellularLocation>
</comment>
<evidence type="ECO:0000313" key="7">
    <source>
        <dbReference type="Proteomes" id="UP001597532"/>
    </source>
</evidence>
<dbReference type="Pfam" id="PF06977">
    <property type="entry name" value="SdiA-regulated"/>
    <property type="match status" value="1"/>
</dbReference>
<dbReference type="RefSeq" id="WP_251809138.1">
    <property type="nucleotide sequence ID" value="NZ_CP166679.1"/>
</dbReference>
<reference evidence="7" key="1">
    <citation type="journal article" date="2019" name="Int. J. Syst. Evol. Microbiol.">
        <title>The Global Catalogue of Microorganisms (GCM) 10K type strain sequencing project: providing services to taxonomists for standard genome sequencing and annotation.</title>
        <authorList>
            <consortium name="The Broad Institute Genomics Platform"/>
            <consortium name="The Broad Institute Genome Sequencing Center for Infectious Disease"/>
            <person name="Wu L."/>
            <person name="Ma J."/>
        </authorList>
    </citation>
    <scope>NUCLEOTIDE SEQUENCE [LARGE SCALE GENOMIC DNA]</scope>
    <source>
        <strain evidence="7">KCTC 52924</strain>
    </source>
</reference>
<evidence type="ECO:0000256" key="4">
    <source>
        <dbReference type="ARBA" id="ARBA00023136"/>
    </source>
</evidence>
<keyword evidence="4 5" id="KW-0472">Membrane</keyword>
<feature type="transmembrane region" description="Helical" evidence="5">
    <location>
        <begin position="12"/>
        <end position="29"/>
    </location>
</feature>
<name>A0ABW5VF33_9FLAO</name>
<gene>
    <name evidence="6" type="ORF">ACFS1K_03620</name>
</gene>
<dbReference type="SUPFAM" id="SSF101898">
    <property type="entry name" value="NHL repeat"/>
    <property type="match status" value="1"/>
</dbReference>
<dbReference type="EMBL" id="JBHUOK010000008">
    <property type="protein sequence ID" value="MFD2788843.1"/>
    <property type="molecule type" value="Genomic_DNA"/>
</dbReference>
<keyword evidence="7" id="KW-1185">Reference proteome</keyword>
<evidence type="ECO:0000256" key="2">
    <source>
        <dbReference type="ARBA" id="ARBA00009852"/>
    </source>
</evidence>
<comment type="caution">
    <text evidence="6">The sequence shown here is derived from an EMBL/GenBank/DDBJ whole genome shotgun (WGS) entry which is preliminary data.</text>
</comment>
<evidence type="ECO:0000256" key="1">
    <source>
        <dbReference type="ARBA" id="ARBA00004236"/>
    </source>
</evidence>
<dbReference type="Proteomes" id="UP001597532">
    <property type="component" value="Unassembled WGS sequence"/>
</dbReference>
<keyword evidence="5" id="KW-1133">Transmembrane helix</keyword>
<organism evidence="6 7">
    <name type="scientific">Arenibacter antarcticus</name>
    <dbReference type="NCBI Taxonomy" id="2040469"/>
    <lineage>
        <taxon>Bacteria</taxon>
        <taxon>Pseudomonadati</taxon>
        <taxon>Bacteroidota</taxon>
        <taxon>Flavobacteriia</taxon>
        <taxon>Flavobacteriales</taxon>
        <taxon>Flavobacteriaceae</taxon>
        <taxon>Arenibacter</taxon>
    </lineage>
</organism>
<evidence type="ECO:0000256" key="5">
    <source>
        <dbReference type="SAM" id="Phobius"/>
    </source>
</evidence>
<dbReference type="Gene3D" id="2.120.10.30">
    <property type="entry name" value="TolB, C-terminal domain"/>
    <property type="match status" value="1"/>
</dbReference>
<evidence type="ECO:0000313" key="6">
    <source>
        <dbReference type="EMBL" id="MFD2788843.1"/>
    </source>
</evidence>
<proteinExistence type="inferred from homology"/>
<dbReference type="InterPro" id="IPR009722">
    <property type="entry name" value="YjiK/CarP"/>
</dbReference>
<dbReference type="InterPro" id="IPR011042">
    <property type="entry name" value="6-blade_b-propeller_TolB-like"/>
</dbReference>
<accession>A0ABW5VF33</accession>
<comment type="similarity">
    <text evidence="2">Belongs to the YjiK family.</text>
</comment>
<keyword evidence="3" id="KW-1003">Cell membrane</keyword>
<sequence length="290" mass="32993">MGKQLKIGTIKILTVVGLLLGLLAIFMGFSRNWTSTDPIETSYEILQKWELPPQLREISAIAWLSNDKIAAVQDEVGIIYVYDLKTNRVTEEYKFGDFGDYEGLAVYGEDAFVLRSDGAIFEVKKFKGPRPEVVVYKTAFSSKNNMETLVFDKERNSLLLVPKDRDLKSDNYKRIYAFSLDTYEMAAEPILKIDLKDVALKPYFQKNKFKTFRPSAMAIHPDTGDMYILEATRPKLMVMDPSGKISAIYPFDRHLFPQPEGITFGDDGSLYISTEGEKKSRGVIYKVSLK</sequence>
<evidence type="ECO:0000256" key="3">
    <source>
        <dbReference type="ARBA" id="ARBA00022475"/>
    </source>
</evidence>
<protein>
    <submittedName>
        <fullName evidence="6">SdiA-regulated domain-containing protein</fullName>
    </submittedName>
</protein>